<reference evidence="2" key="1">
    <citation type="submission" date="2021-02" db="EMBL/GenBank/DDBJ databases">
        <authorList>
            <person name="Dougan E. K."/>
            <person name="Rhodes N."/>
            <person name="Thang M."/>
            <person name="Chan C."/>
        </authorList>
    </citation>
    <scope>NUCLEOTIDE SEQUENCE</scope>
</reference>
<dbReference type="OrthoDB" id="441715at2759"/>
<comment type="caution">
    <text evidence="2">The sequence shown here is derived from an EMBL/GenBank/DDBJ whole genome shotgun (WGS) entry which is preliminary data.</text>
</comment>
<dbReference type="Proteomes" id="UP000649617">
    <property type="component" value="Unassembled WGS sequence"/>
</dbReference>
<dbReference type="AlphaFoldDB" id="A0A812Y6B0"/>
<evidence type="ECO:0000256" key="1">
    <source>
        <dbReference type="SAM" id="Coils"/>
    </source>
</evidence>
<keyword evidence="1" id="KW-0175">Coiled coil</keyword>
<dbReference type="EMBL" id="CAJNIZ010047202">
    <property type="protein sequence ID" value="CAE7764216.1"/>
    <property type="molecule type" value="Genomic_DNA"/>
</dbReference>
<name>A0A812Y6B0_SYMPI</name>
<evidence type="ECO:0000313" key="2">
    <source>
        <dbReference type="EMBL" id="CAE7764216.1"/>
    </source>
</evidence>
<keyword evidence="3" id="KW-1185">Reference proteome</keyword>
<evidence type="ECO:0000313" key="3">
    <source>
        <dbReference type="Proteomes" id="UP000649617"/>
    </source>
</evidence>
<proteinExistence type="predicted"/>
<gene>
    <name evidence="2" type="ORF">SPIL2461_LOCUS22371</name>
</gene>
<protein>
    <submittedName>
        <fullName evidence="2">Uncharacterized protein</fullName>
    </submittedName>
</protein>
<feature type="coiled-coil region" evidence="1">
    <location>
        <begin position="5"/>
        <end position="129"/>
    </location>
</feature>
<organism evidence="2 3">
    <name type="scientific">Symbiodinium pilosum</name>
    <name type="common">Dinoflagellate</name>
    <dbReference type="NCBI Taxonomy" id="2952"/>
    <lineage>
        <taxon>Eukaryota</taxon>
        <taxon>Sar</taxon>
        <taxon>Alveolata</taxon>
        <taxon>Dinophyceae</taxon>
        <taxon>Suessiales</taxon>
        <taxon>Symbiodiniaceae</taxon>
        <taxon>Symbiodinium</taxon>
    </lineage>
</organism>
<sequence length="147" mass="16824">MTSRAEDLQDKLQVLQAERDELNKKIPETGYKSLADVVQQSTASRREALQERRAREQYQQALEKVERELQRRLPTFVGQKNEIQRFKTQAAQLTKQNEQLLAKETVEELQAQHSEAEDAERAKKAAEAQKILEDYAGGQECQEPGVG</sequence>
<accession>A0A812Y6B0</accession>